<comment type="pathway">
    <text evidence="2">Carbohydrate acid metabolism; 2-dehydro-3-deoxy-D-gluconate degradation; D-glyceraldehyde 3-phosphate and pyruvate from 2-dehydro-3-deoxy-D-gluconate: step 2/2.</text>
</comment>
<dbReference type="Gene3D" id="3.20.20.70">
    <property type="entry name" value="Aldolase class I"/>
    <property type="match status" value="1"/>
</dbReference>
<protein>
    <recommendedName>
        <fullName evidence="5">2-dehydro-3-deoxy-phosphogluconate aldolase</fullName>
        <ecNumber evidence="5">4.1.2.14</ecNumber>
    </recommendedName>
</protein>
<comment type="catalytic activity">
    <reaction evidence="1">
        <text>2-dehydro-3-deoxy-6-phospho-D-gluconate = D-glyceraldehyde 3-phosphate + pyruvate</text>
        <dbReference type="Rhea" id="RHEA:17089"/>
        <dbReference type="ChEBI" id="CHEBI:15361"/>
        <dbReference type="ChEBI" id="CHEBI:57569"/>
        <dbReference type="ChEBI" id="CHEBI:59776"/>
        <dbReference type="EC" id="4.1.2.14"/>
    </reaction>
</comment>
<evidence type="ECO:0000256" key="5">
    <source>
        <dbReference type="ARBA" id="ARBA00013063"/>
    </source>
</evidence>
<proteinExistence type="inferred from homology"/>
<dbReference type="InterPro" id="IPR013785">
    <property type="entry name" value="Aldolase_TIM"/>
</dbReference>
<evidence type="ECO:0000256" key="6">
    <source>
        <dbReference type="ARBA" id="ARBA00023239"/>
    </source>
</evidence>
<accession>A0A0R2XII3</accession>
<dbReference type="PANTHER" id="PTHR30246">
    <property type="entry name" value="2-KETO-3-DEOXY-6-PHOSPHOGLUCONATE ALDOLASE"/>
    <property type="match status" value="1"/>
</dbReference>
<dbReference type="NCBIfam" id="TIGR01182">
    <property type="entry name" value="eda"/>
    <property type="match status" value="1"/>
</dbReference>
<dbReference type="Pfam" id="PF01081">
    <property type="entry name" value="Aldolase"/>
    <property type="match status" value="1"/>
</dbReference>
<gene>
    <name evidence="9" type="ORF">ABS33_01115</name>
</gene>
<keyword evidence="7" id="KW-0704">Schiff base</keyword>
<sequence length="214" mass="22243">MNSQRHEAFRQKVRQQKIIAVVVIDEPSDAVPLANALLAGGIEAIELTLRTPTAFESLAAIRNACPGMLAGLGTVLTAEQVAQAVEGGAAFAVAPGLNTEVVCAAAAAGLPFAPGIVTPSDIESAVALGCRLLKFFPAEASGGISYLKSMGAPYAHLGLEYIPLGGLDEHNFTRYLALDNVPAVGGSWIAPRDLIQNKAWAAITANARRATEQL</sequence>
<evidence type="ECO:0000256" key="3">
    <source>
        <dbReference type="ARBA" id="ARBA00006906"/>
    </source>
</evidence>
<dbReference type="GO" id="GO:0008675">
    <property type="term" value="F:2-dehydro-3-deoxy-phosphogluconate aldolase activity"/>
    <property type="evidence" value="ECO:0007669"/>
    <property type="project" value="UniProtKB-EC"/>
</dbReference>
<organism evidence="9 10">
    <name type="scientific">Verrucomicrobia subdivision 6 bacterium BACL9 MAG-120924-bin69</name>
    <dbReference type="NCBI Taxonomy" id="1655635"/>
    <lineage>
        <taxon>Bacteria</taxon>
        <taxon>Pseudomonadati</taxon>
        <taxon>Verrucomicrobiota</taxon>
        <taxon>Verrucomicrobiia</taxon>
        <taxon>Verrucomicrobiales</taxon>
        <taxon>Verrucomicrobia subdivision 6</taxon>
    </lineage>
</organism>
<evidence type="ECO:0000256" key="4">
    <source>
        <dbReference type="ARBA" id="ARBA00011233"/>
    </source>
</evidence>
<dbReference type="EMBL" id="LIDN01000020">
    <property type="protein sequence ID" value="KRP34316.1"/>
    <property type="molecule type" value="Genomic_DNA"/>
</dbReference>
<dbReference type="AlphaFoldDB" id="A0A0R2XII3"/>
<reference evidence="9 10" key="1">
    <citation type="submission" date="2015-10" db="EMBL/GenBank/DDBJ databases">
        <title>Metagenome-Assembled Genomes uncover a global brackish microbiome.</title>
        <authorList>
            <person name="Hugerth L.W."/>
            <person name="Larsson J."/>
            <person name="Alneberg J."/>
            <person name="Lindh M.V."/>
            <person name="Legrand C."/>
            <person name="Pinhassi J."/>
            <person name="Andersson A.F."/>
        </authorList>
    </citation>
    <scope>NUCLEOTIDE SEQUENCE [LARGE SCALE GENOMIC DNA]</scope>
    <source>
        <strain evidence="9">BACL9 MAG-120924-bin69</strain>
    </source>
</reference>
<dbReference type="InterPro" id="IPR031337">
    <property type="entry name" value="KDPG/KHG_AS_1"/>
</dbReference>
<dbReference type="InterPro" id="IPR000887">
    <property type="entry name" value="Aldlse_KDPG_KHG"/>
</dbReference>
<dbReference type="PROSITE" id="PS00159">
    <property type="entry name" value="ALDOLASE_KDPG_KHG_1"/>
    <property type="match status" value="1"/>
</dbReference>
<evidence type="ECO:0000256" key="2">
    <source>
        <dbReference type="ARBA" id="ARBA00004736"/>
    </source>
</evidence>
<evidence type="ECO:0000256" key="7">
    <source>
        <dbReference type="ARBA" id="ARBA00023270"/>
    </source>
</evidence>
<comment type="similarity">
    <text evidence="3">Belongs to the KHG/KDPG aldolase family.</text>
</comment>
<dbReference type="InterPro" id="IPR031338">
    <property type="entry name" value="KDPG/KHG_AS_2"/>
</dbReference>
<keyword evidence="8" id="KW-0119">Carbohydrate metabolism</keyword>
<dbReference type="Proteomes" id="UP000051220">
    <property type="component" value="Unassembled WGS sequence"/>
</dbReference>
<dbReference type="PROSITE" id="PS00160">
    <property type="entry name" value="ALDOLASE_KDPG_KHG_2"/>
    <property type="match status" value="1"/>
</dbReference>
<name>A0A0R2XII3_9BACT</name>
<dbReference type="CDD" id="cd00452">
    <property type="entry name" value="KDPG_aldolase"/>
    <property type="match status" value="1"/>
</dbReference>
<comment type="caution">
    <text evidence="9">The sequence shown here is derived from an EMBL/GenBank/DDBJ whole genome shotgun (WGS) entry which is preliminary data.</text>
</comment>
<keyword evidence="6" id="KW-0456">Lyase</keyword>
<evidence type="ECO:0000256" key="8">
    <source>
        <dbReference type="ARBA" id="ARBA00023277"/>
    </source>
</evidence>
<evidence type="ECO:0000256" key="1">
    <source>
        <dbReference type="ARBA" id="ARBA00000654"/>
    </source>
</evidence>
<dbReference type="SUPFAM" id="SSF51569">
    <property type="entry name" value="Aldolase"/>
    <property type="match status" value="1"/>
</dbReference>
<comment type="subunit">
    <text evidence="4">Homotrimer.</text>
</comment>
<evidence type="ECO:0000313" key="9">
    <source>
        <dbReference type="EMBL" id="KRP34316.1"/>
    </source>
</evidence>
<evidence type="ECO:0000313" key="10">
    <source>
        <dbReference type="Proteomes" id="UP000051220"/>
    </source>
</evidence>
<dbReference type="PANTHER" id="PTHR30246:SF1">
    <property type="entry name" value="2-DEHYDRO-3-DEOXY-6-PHOSPHOGALACTONATE ALDOLASE-RELATED"/>
    <property type="match status" value="1"/>
</dbReference>
<dbReference type="EC" id="4.1.2.14" evidence="5"/>